<dbReference type="Gene3D" id="3.50.50.60">
    <property type="entry name" value="FAD/NAD(P)-binding domain"/>
    <property type="match status" value="2"/>
</dbReference>
<dbReference type="SUPFAM" id="SSF54373">
    <property type="entry name" value="FAD-linked reductases, C-terminal domain"/>
    <property type="match status" value="1"/>
</dbReference>
<dbReference type="Pfam" id="PF01266">
    <property type="entry name" value="DAO"/>
    <property type="match status" value="1"/>
</dbReference>
<dbReference type="SUPFAM" id="SSF51905">
    <property type="entry name" value="FAD/NAD(P)-binding domain"/>
    <property type="match status" value="1"/>
</dbReference>
<dbReference type="InterPro" id="IPR006076">
    <property type="entry name" value="FAD-dep_OxRdtase"/>
</dbReference>
<sequence length="414" mass="45043">MRHDVVVLGAGIVGTSIAAHLQQRGRSVVLVDRRGPGEETSYGNSGVVERSALLPVAFPRSLSALADVVLKRYPGANYHWSALPALAPWLLAYWRNSAPDRLLATARLMQPLLSATLAEHRALAAKAGADGLFRDTGWLKVYRSEKAFEAEKREFPLAAEFGYQVKALTPGEASALEPNLRADFTAAVHWQDPHSVSDPGGVTKAYAGYFEALGGQVLTEDARSLRPGPSGWSLATADGPVEAREAVVALGPWSMDLLSPLGYRLPLAVKRGYHMHYRAEGNAGLSRPVLDEQGGFVITPMARGIRLTTGVEFARRDAPRTPVQVERTEKLARKLFPLGERAEAEPWMGARPIFPDSRPIIGKAPRHDNLWLAFGHQHLGFTLGPATGRLLAEIMTGEEPFIDPSPYRAERFGA</sequence>
<dbReference type="PANTHER" id="PTHR13847:SF289">
    <property type="entry name" value="GLYCINE OXIDASE"/>
    <property type="match status" value="1"/>
</dbReference>
<dbReference type="Gene3D" id="3.30.9.10">
    <property type="entry name" value="D-Amino Acid Oxidase, subunit A, domain 2"/>
    <property type="match status" value="1"/>
</dbReference>
<dbReference type="AlphaFoldDB" id="A0A2S9QGU2"/>
<organism evidence="3 4">
    <name type="scientific">Labrys okinawensis</name>
    <dbReference type="NCBI Taxonomy" id="346911"/>
    <lineage>
        <taxon>Bacteria</taxon>
        <taxon>Pseudomonadati</taxon>
        <taxon>Pseudomonadota</taxon>
        <taxon>Alphaproteobacteria</taxon>
        <taxon>Hyphomicrobiales</taxon>
        <taxon>Xanthobacteraceae</taxon>
        <taxon>Labrys</taxon>
    </lineage>
</organism>
<dbReference type="InterPro" id="IPR036188">
    <property type="entry name" value="FAD/NAD-bd_sf"/>
</dbReference>
<comment type="caution">
    <text evidence="3">The sequence shown here is derived from an EMBL/GenBank/DDBJ whole genome shotgun (WGS) entry which is preliminary data.</text>
</comment>
<dbReference type="PANTHER" id="PTHR13847">
    <property type="entry name" value="SARCOSINE DEHYDROGENASE-RELATED"/>
    <property type="match status" value="1"/>
</dbReference>
<evidence type="ECO:0000259" key="2">
    <source>
        <dbReference type="Pfam" id="PF01266"/>
    </source>
</evidence>
<protein>
    <submittedName>
        <fullName evidence="3">Amino acid dehydrogenase</fullName>
    </submittedName>
</protein>
<evidence type="ECO:0000313" key="3">
    <source>
        <dbReference type="EMBL" id="PRH88564.1"/>
    </source>
</evidence>
<evidence type="ECO:0000313" key="4">
    <source>
        <dbReference type="Proteomes" id="UP000237682"/>
    </source>
</evidence>
<dbReference type="GO" id="GO:0016491">
    <property type="term" value="F:oxidoreductase activity"/>
    <property type="evidence" value="ECO:0007669"/>
    <property type="project" value="UniProtKB-KW"/>
</dbReference>
<keyword evidence="1" id="KW-0560">Oxidoreductase</keyword>
<reference evidence="3 4" key="1">
    <citation type="submission" date="2018-02" db="EMBL/GenBank/DDBJ databases">
        <title>Whole genome sequencing of endophytic bacterium.</title>
        <authorList>
            <person name="Eedara R."/>
            <person name="Podile A.R."/>
        </authorList>
    </citation>
    <scope>NUCLEOTIDE SEQUENCE [LARGE SCALE GENOMIC DNA]</scope>
    <source>
        <strain evidence="3 4">RP1T</strain>
    </source>
</reference>
<accession>A0A2S9QGU2</accession>
<proteinExistence type="predicted"/>
<dbReference type="EMBL" id="PUEJ01000002">
    <property type="protein sequence ID" value="PRH88564.1"/>
    <property type="molecule type" value="Genomic_DNA"/>
</dbReference>
<name>A0A2S9QGU2_9HYPH</name>
<evidence type="ECO:0000256" key="1">
    <source>
        <dbReference type="ARBA" id="ARBA00023002"/>
    </source>
</evidence>
<dbReference type="GO" id="GO:0005737">
    <property type="term" value="C:cytoplasm"/>
    <property type="evidence" value="ECO:0007669"/>
    <property type="project" value="TreeGrafter"/>
</dbReference>
<keyword evidence="4" id="KW-1185">Reference proteome</keyword>
<dbReference type="OrthoDB" id="9805337at2"/>
<dbReference type="Proteomes" id="UP000237682">
    <property type="component" value="Unassembled WGS sequence"/>
</dbReference>
<dbReference type="RefSeq" id="WP_105860915.1">
    <property type="nucleotide sequence ID" value="NZ_PUEJ01000002.1"/>
</dbReference>
<feature type="domain" description="FAD dependent oxidoreductase" evidence="2">
    <location>
        <begin position="4"/>
        <end position="393"/>
    </location>
</feature>
<gene>
    <name evidence="3" type="ORF">C5L14_04830</name>
</gene>